<feature type="domain" description="N-acetyltransferase" evidence="1">
    <location>
        <begin position="148"/>
        <end position="293"/>
    </location>
</feature>
<comment type="caution">
    <text evidence="2">The sequence shown here is derived from an EMBL/GenBank/DDBJ whole genome shotgun (WGS) entry which is preliminary data.</text>
</comment>
<dbReference type="InterPro" id="IPR016181">
    <property type="entry name" value="Acyl_CoA_acyltransferase"/>
</dbReference>
<evidence type="ECO:0000313" key="2">
    <source>
        <dbReference type="EMBL" id="HFK19680.1"/>
    </source>
</evidence>
<dbReference type="AlphaFoldDB" id="A0A7C3ERP9"/>
<dbReference type="InterPro" id="IPR000182">
    <property type="entry name" value="GNAT_dom"/>
</dbReference>
<proteinExistence type="predicted"/>
<dbReference type="Pfam" id="PF00583">
    <property type="entry name" value="Acetyltransf_1"/>
    <property type="match status" value="1"/>
</dbReference>
<evidence type="ECO:0000259" key="1">
    <source>
        <dbReference type="PROSITE" id="PS51186"/>
    </source>
</evidence>
<name>A0A7C3ERP9_9CREN</name>
<reference evidence="2" key="1">
    <citation type="journal article" date="2020" name="mSystems">
        <title>Genome- and Community-Level Interaction Insights into Carbon Utilization and Element Cycling Functions of Hydrothermarchaeota in Hydrothermal Sediment.</title>
        <authorList>
            <person name="Zhou Z."/>
            <person name="Liu Y."/>
            <person name="Xu W."/>
            <person name="Pan J."/>
            <person name="Luo Z.H."/>
            <person name="Li M."/>
        </authorList>
    </citation>
    <scope>NUCLEOTIDE SEQUENCE [LARGE SCALE GENOMIC DNA]</scope>
    <source>
        <strain evidence="2">SpSt-468</strain>
    </source>
</reference>
<dbReference type="EMBL" id="DSTX01000001">
    <property type="protein sequence ID" value="HFK19680.1"/>
    <property type="molecule type" value="Genomic_DNA"/>
</dbReference>
<dbReference type="Gene3D" id="3.40.630.30">
    <property type="match status" value="1"/>
</dbReference>
<keyword evidence="2" id="KW-0808">Transferase</keyword>
<dbReference type="PROSITE" id="PS51186">
    <property type="entry name" value="GNAT"/>
    <property type="match status" value="2"/>
</dbReference>
<gene>
    <name evidence="2" type="ORF">ENS19_00155</name>
</gene>
<organism evidence="2">
    <name type="scientific">Candidatus Methanomethylicus mesodigestus</name>
    <dbReference type="NCBI Taxonomy" id="1867258"/>
    <lineage>
        <taxon>Archaea</taxon>
        <taxon>Thermoproteota</taxon>
        <taxon>Methanosuratincolia</taxon>
        <taxon>Candidatus Methanomethylicales</taxon>
        <taxon>Candidatus Methanomethylicaceae</taxon>
        <taxon>Candidatus Methanomethylicus</taxon>
    </lineage>
</organism>
<sequence length="300" mass="33652">MITVRHLAPADVPSVVGIINAQYDGSYEEVPFTAGSFSKYVMGRKTIVLVAEDNGRIVGAIVYVVWPWGNCIDMLAAIQTAENQEIEDLLVRELEQSVRAGSIYTNVEEGSPQIRRWELRGYYLEGGVYHLTVPLSGKREVPQPRCGAALRSLRRGEEGALVELINRSFGFKRLDMEEVRSWWEVPGFSEEWIQVAELDERLVSATVCMLDNEYFEHFGRKRGYLGPAATLPEYRKMGLTSALTVKAMNFLAQQGMESAAMYVIDGNSESLGLAHKLGFRVAKHWVHMNKDLAGSRPDFS</sequence>
<accession>A0A7C3ERP9</accession>
<dbReference type="CDD" id="cd04301">
    <property type="entry name" value="NAT_SF"/>
    <property type="match status" value="1"/>
</dbReference>
<dbReference type="GO" id="GO:0016747">
    <property type="term" value="F:acyltransferase activity, transferring groups other than amino-acyl groups"/>
    <property type="evidence" value="ECO:0007669"/>
    <property type="project" value="InterPro"/>
</dbReference>
<dbReference type="SUPFAM" id="SSF55729">
    <property type="entry name" value="Acyl-CoA N-acyltransferases (Nat)"/>
    <property type="match status" value="2"/>
</dbReference>
<feature type="domain" description="N-acetyltransferase" evidence="1">
    <location>
        <begin position="2"/>
        <end position="140"/>
    </location>
</feature>
<protein>
    <submittedName>
        <fullName evidence="2">GNAT family N-acetyltransferase</fullName>
    </submittedName>
</protein>